<feature type="domain" description="RCK N-terminal" evidence="3">
    <location>
        <begin position="115"/>
        <end position="250"/>
    </location>
</feature>
<comment type="subcellular location">
    <subcellularLocation>
        <location evidence="1">Cell membrane</location>
        <topology evidence="1">Multi-pass membrane protein</topology>
    </subcellularLocation>
</comment>
<feature type="transmembrane region" description="Helical" evidence="2">
    <location>
        <begin position="20"/>
        <end position="38"/>
    </location>
</feature>
<keyword evidence="2" id="KW-0472">Membrane</keyword>
<dbReference type="PRINTS" id="PR01463">
    <property type="entry name" value="EAGCHANLFMLY"/>
</dbReference>
<keyword evidence="4" id="KW-0406">Ion transport</keyword>
<name>A0A4R5VYZ0_9BACI</name>
<organism evidence="4 5">
    <name type="scientific">Bacillus salipaludis</name>
    <dbReference type="NCBI Taxonomy" id="2547811"/>
    <lineage>
        <taxon>Bacteria</taxon>
        <taxon>Bacillati</taxon>
        <taxon>Bacillota</taxon>
        <taxon>Bacilli</taxon>
        <taxon>Bacillales</taxon>
        <taxon>Bacillaceae</taxon>
        <taxon>Bacillus</taxon>
    </lineage>
</organism>
<dbReference type="Gene3D" id="3.40.50.720">
    <property type="entry name" value="NAD(P)-binding Rossmann-like Domain"/>
    <property type="match status" value="1"/>
</dbReference>
<evidence type="ECO:0000259" key="3">
    <source>
        <dbReference type="PROSITE" id="PS51201"/>
    </source>
</evidence>
<evidence type="ECO:0000313" key="5">
    <source>
        <dbReference type="Proteomes" id="UP000295132"/>
    </source>
</evidence>
<dbReference type="PANTHER" id="PTHR43833">
    <property type="entry name" value="POTASSIUM CHANNEL PROTEIN 2-RELATED-RELATED"/>
    <property type="match status" value="1"/>
</dbReference>
<dbReference type="Proteomes" id="UP000295132">
    <property type="component" value="Unassembled WGS sequence"/>
</dbReference>
<dbReference type="AlphaFoldDB" id="A0A4R5VYZ0"/>
<dbReference type="GO" id="GO:0005886">
    <property type="term" value="C:plasma membrane"/>
    <property type="evidence" value="ECO:0007669"/>
    <property type="project" value="UniProtKB-SubCell"/>
</dbReference>
<evidence type="ECO:0000256" key="2">
    <source>
        <dbReference type="SAM" id="Phobius"/>
    </source>
</evidence>
<feature type="transmembrane region" description="Helical" evidence="2">
    <location>
        <begin position="77"/>
        <end position="101"/>
    </location>
</feature>
<reference evidence="4 5" key="1">
    <citation type="submission" date="2019-03" db="EMBL/GenBank/DDBJ databases">
        <title>Bacillus niacini sp. nov. a Nicotinate-Metabolizing Mesophile Isolated from Soil.</title>
        <authorList>
            <person name="Zhang G."/>
        </authorList>
    </citation>
    <scope>NUCLEOTIDE SEQUENCE [LARGE SCALE GENOMIC DNA]</scope>
    <source>
        <strain evidence="4 5">WN066</strain>
    </source>
</reference>
<protein>
    <submittedName>
        <fullName evidence="4">Potassium channel protein</fullName>
    </submittedName>
</protein>
<dbReference type="PROSITE" id="PS51201">
    <property type="entry name" value="RCK_N"/>
    <property type="match status" value="1"/>
</dbReference>
<dbReference type="PANTHER" id="PTHR43833:SF9">
    <property type="entry name" value="POTASSIUM CHANNEL PROTEIN YUGO-RELATED"/>
    <property type="match status" value="1"/>
</dbReference>
<evidence type="ECO:0000313" key="4">
    <source>
        <dbReference type="EMBL" id="TDK64778.1"/>
    </source>
</evidence>
<proteinExistence type="predicted"/>
<dbReference type="GO" id="GO:0005249">
    <property type="term" value="F:voltage-gated potassium channel activity"/>
    <property type="evidence" value="ECO:0007669"/>
    <property type="project" value="InterPro"/>
</dbReference>
<comment type="caution">
    <text evidence="4">The sequence shown here is derived from an EMBL/GenBank/DDBJ whole genome shotgun (WGS) entry which is preliminary data.</text>
</comment>
<feature type="transmembrane region" description="Helical" evidence="2">
    <location>
        <begin position="45"/>
        <end position="65"/>
    </location>
</feature>
<keyword evidence="2" id="KW-0812">Transmembrane</keyword>
<gene>
    <name evidence="4" type="ORF">E2K98_00600</name>
</gene>
<keyword evidence="2" id="KW-1133">Transmembrane helix</keyword>
<sequence>MGMKLIKFLYYLTMVRGRIFLPFILFYILIASFIAYSLEPKTFESYLTSVYWVLTTLATVGFGDYAPVTNVGKTFTIFLYITGVGLLSLFFGKIFASFRLFEKHKAGGKMKYTGKNHFILIGWSEKTKLAIQEIFKTDKKVDIVVIDHVETAPIMEERLFYVRGDATNEETLKQANLSKAKGVIIFADRSSQETFPKKDPLLVDGKTLLIATAITTMEEKLNKSIHVTAEVINQNHLPLFKQVNVDEFIPTEEMISHAAVRSLFSHGVTHMYSELLSTEAGESVFEITKQAHWKTYRDAFLDLLNKGATLIADGGDLHINQKLDEPIPADAQLFIIYNKQSFTNLCEKMPDTF</sequence>
<dbReference type="InterPro" id="IPR013099">
    <property type="entry name" value="K_chnl_dom"/>
</dbReference>
<keyword evidence="4" id="KW-0407">Ion channel</keyword>
<dbReference type="Pfam" id="PF02254">
    <property type="entry name" value="TrkA_N"/>
    <property type="match status" value="1"/>
</dbReference>
<evidence type="ECO:0000256" key="1">
    <source>
        <dbReference type="ARBA" id="ARBA00004651"/>
    </source>
</evidence>
<dbReference type="SUPFAM" id="SSF81324">
    <property type="entry name" value="Voltage-gated potassium channels"/>
    <property type="match status" value="1"/>
</dbReference>
<dbReference type="EMBL" id="SMYO01000001">
    <property type="protein sequence ID" value="TDK64778.1"/>
    <property type="molecule type" value="Genomic_DNA"/>
</dbReference>
<dbReference type="InterPro" id="IPR036291">
    <property type="entry name" value="NAD(P)-bd_dom_sf"/>
</dbReference>
<dbReference type="Pfam" id="PF07885">
    <property type="entry name" value="Ion_trans_2"/>
    <property type="match status" value="1"/>
</dbReference>
<dbReference type="InterPro" id="IPR003148">
    <property type="entry name" value="RCK_N"/>
</dbReference>
<keyword evidence="4" id="KW-0813">Transport</keyword>
<accession>A0A4R5VYZ0</accession>
<dbReference type="InterPro" id="IPR050721">
    <property type="entry name" value="Trk_Ktr_HKT_K-transport"/>
</dbReference>
<dbReference type="InterPro" id="IPR003938">
    <property type="entry name" value="K_chnl_volt-dep_EAG/ELK/ERG"/>
</dbReference>
<dbReference type="Gene3D" id="1.10.287.70">
    <property type="match status" value="1"/>
</dbReference>
<dbReference type="SUPFAM" id="SSF51735">
    <property type="entry name" value="NAD(P)-binding Rossmann-fold domains"/>
    <property type="match status" value="1"/>
</dbReference>